<dbReference type="Proteomes" id="UP000422736">
    <property type="component" value="Chromosome 1"/>
</dbReference>
<dbReference type="Gene3D" id="3.40.50.300">
    <property type="entry name" value="P-loop containing nucleotide triphosphate hydrolases"/>
    <property type="match status" value="2"/>
</dbReference>
<comment type="subcellular location">
    <subcellularLocation>
        <location evidence="1">Membrane</location>
        <topology evidence="1">Multi-pass membrane protein</topology>
    </subcellularLocation>
</comment>
<feature type="transmembrane region" description="Helical" evidence="11">
    <location>
        <begin position="1420"/>
        <end position="1438"/>
    </location>
</feature>
<feature type="transmembrane region" description="Helical" evidence="11">
    <location>
        <begin position="562"/>
        <end position="583"/>
    </location>
</feature>
<keyword evidence="6" id="KW-0547">Nucleotide-binding</keyword>
<accession>A0ABX6EMZ3</accession>
<dbReference type="InterPro" id="IPR005285">
    <property type="entry name" value="Drug-R_PDR/CDR"/>
</dbReference>
<organism evidence="13 14">
    <name type="scientific">Kluyveromyces marxianus</name>
    <name type="common">Yeast</name>
    <name type="synonym">Candida kefyr</name>
    <dbReference type="NCBI Taxonomy" id="4911"/>
    <lineage>
        <taxon>Eukaryota</taxon>
        <taxon>Fungi</taxon>
        <taxon>Dikarya</taxon>
        <taxon>Ascomycota</taxon>
        <taxon>Saccharomycotina</taxon>
        <taxon>Saccharomycetes</taxon>
        <taxon>Saccharomycetales</taxon>
        <taxon>Saccharomycetaceae</taxon>
        <taxon>Kluyveromyces</taxon>
    </lineage>
</organism>
<reference evidence="13 14" key="1">
    <citation type="submission" date="2016-03" db="EMBL/GenBank/DDBJ databases">
        <title>How can Kluyveromyces marxianus grow so fast - potential evolutionary course in Saccharomyces Complex revealed by comparative genomics.</title>
        <authorList>
            <person name="Mo W."/>
            <person name="Lu W."/>
            <person name="Yang X."/>
            <person name="Qi J."/>
            <person name="Lv H."/>
        </authorList>
    </citation>
    <scope>NUCLEOTIDE SEQUENCE [LARGE SCALE GENOMIC DNA]</scope>
    <source>
        <strain evidence="13 14">FIM1</strain>
    </source>
</reference>
<name>A0ABX6EMZ3_KLUMA</name>
<dbReference type="InterPro" id="IPR003593">
    <property type="entry name" value="AAA+_ATPase"/>
</dbReference>
<feature type="transmembrane region" description="Helical" evidence="11">
    <location>
        <begin position="598"/>
        <end position="618"/>
    </location>
</feature>
<feature type="transmembrane region" description="Helical" evidence="11">
    <location>
        <begin position="705"/>
        <end position="724"/>
    </location>
</feature>
<keyword evidence="14" id="KW-1185">Reference proteome</keyword>
<feature type="transmembrane region" description="Helical" evidence="11">
    <location>
        <begin position="811"/>
        <end position="831"/>
    </location>
</feature>
<dbReference type="Pfam" id="PF00005">
    <property type="entry name" value="ABC_tran"/>
    <property type="match status" value="2"/>
</dbReference>
<dbReference type="NCBIfam" id="TIGR00956">
    <property type="entry name" value="3a01205"/>
    <property type="match status" value="1"/>
</dbReference>
<dbReference type="InterPro" id="IPR003439">
    <property type="entry name" value="ABC_transporter-like_ATP-bd"/>
</dbReference>
<evidence type="ECO:0000256" key="9">
    <source>
        <dbReference type="ARBA" id="ARBA00023136"/>
    </source>
</evidence>
<dbReference type="Pfam" id="PF06422">
    <property type="entry name" value="PDR_CDR"/>
    <property type="match status" value="1"/>
</dbReference>
<feature type="domain" description="ABC transporter" evidence="12">
    <location>
        <begin position="197"/>
        <end position="453"/>
    </location>
</feature>
<dbReference type="InterPro" id="IPR034003">
    <property type="entry name" value="ABCG_PDR_2"/>
</dbReference>
<feature type="transmembrane region" description="Helical" evidence="11">
    <location>
        <begin position="674"/>
        <end position="693"/>
    </location>
</feature>
<evidence type="ECO:0000256" key="7">
    <source>
        <dbReference type="ARBA" id="ARBA00022840"/>
    </source>
</evidence>
<evidence type="ECO:0000256" key="8">
    <source>
        <dbReference type="ARBA" id="ARBA00022989"/>
    </source>
</evidence>
<evidence type="ECO:0000259" key="12">
    <source>
        <dbReference type="PROSITE" id="PS50893"/>
    </source>
</evidence>
<dbReference type="EMBL" id="CP015054">
    <property type="protein sequence ID" value="QGN13545.1"/>
    <property type="molecule type" value="Genomic_DNA"/>
</dbReference>
<dbReference type="InterPro" id="IPR034001">
    <property type="entry name" value="ABCG_PDR_1"/>
</dbReference>
<feature type="compositionally biased region" description="Basic and acidic residues" evidence="10">
    <location>
        <begin position="872"/>
        <end position="886"/>
    </location>
</feature>
<dbReference type="CDD" id="cd03232">
    <property type="entry name" value="ABCG_PDR_domain2"/>
    <property type="match status" value="1"/>
</dbReference>
<evidence type="ECO:0000256" key="1">
    <source>
        <dbReference type="ARBA" id="ARBA00004141"/>
    </source>
</evidence>
<dbReference type="CDD" id="cd03233">
    <property type="entry name" value="ABCG_PDR_domain1"/>
    <property type="match status" value="1"/>
</dbReference>
<dbReference type="InterPro" id="IPR010929">
    <property type="entry name" value="PDR_CDR_ABC"/>
</dbReference>
<feature type="transmembrane region" description="Helical" evidence="11">
    <location>
        <begin position="1314"/>
        <end position="1341"/>
    </location>
</feature>
<evidence type="ECO:0000256" key="10">
    <source>
        <dbReference type="SAM" id="MobiDB-lite"/>
    </source>
</evidence>
<feature type="compositionally biased region" description="Low complexity" evidence="10">
    <location>
        <begin position="1"/>
        <end position="12"/>
    </location>
</feature>
<evidence type="ECO:0000256" key="3">
    <source>
        <dbReference type="ARBA" id="ARBA00022448"/>
    </source>
</evidence>
<keyword evidence="4 11" id="KW-0812">Transmembrane</keyword>
<dbReference type="InterPro" id="IPR029481">
    <property type="entry name" value="ABC_trans_N"/>
</dbReference>
<evidence type="ECO:0000256" key="11">
    <source>
        <dbReference type="SAM" id="Phobius"/>
    </source>
</evidence>
<dbReference type="Pfam" id="PF19055">
    <property type="entry name" value="ABC2_membrane_7"/>
    <property type="match status" value="1"/>
</dbReference>
<proteinExistence type="inferred from homology"/>
<keyword evidence="8 11" id="KW-1133">Transmembrane helix</keyword>
<evidence type="ECO:0000256" key="5">
    <source>
        <dbReference type="ARBA" id="ARBA00022737"/>
    </source>
</evidence>
<sequence length="1568" mass="177560">MTAEESSSSQSSVDIRDGEKSGARVPSTPDVSNYSPGLDGESEHRPYFGLENDIQEQQHIQKLARTLTNLSMASRNSSGAHIPAGSHKAEDHDSIAEAAKSITNDTLQRSLSRASHTLEGGPVDVPFDENARELDPRLDPDSPEFDSKFWVQTMHHVFNSDPEYYKPMRLGVCLKDLRVSGVSNDADYQITVANVPLKVYEKVKSWVTKRDESRYFDILKPMDALFEPGRVCVVLGRPGAGCSTLLKTVSARTYGLTVRPESVISYDGIDQKTIVNHYRGDVIYSPEIDFHFANLTVGYTLEFAARCRCPSSRPAGISREQYYKHYAAVTMATYGLSHTYNTKVGDDYVRGVSGGERKRVSIAEVSLAGAKVQCWDNATRGLDSATALEFVRALKTNASVTGTTPLIAIYQCSQDAYDLFDDVLVLYEGYEIFFGTADSAKDYFVDMGWECPPRQTTADFLTSITSPSERKPRPGFEKTVPRTAEEFYDRWRSSPEHAELRNRIDAYLNKHSNGQAAQTMHDHHTARQSKHSKPTSPFLISFGMQVKAVMDRNWQKIKGDPSVYCFNIISNCIMALIISSMFYNQKATTGSFYYRTSAMFTGLLFNSFSSLLEILALFEARNIVEKHKTYAFYRPSADALASIMTEMPSKFLIAVGFNLIYYFMINFRRSVGHFFFYFLIALTSMFAMSHLFRTVGSACVSLQQAMIPASILLLILSIYVGFIIPKGNILGWSKWLYYLNPIARSMEAMVANEFAGREFECSQFVPSGGDYDKLPLQNKICSVVGSEPGKSMVSGTKYMRLSFDYRNGHRWRNWGIVVCYAAFFLGTYLLLIEYNKGEMQKGEMTIFPRSTLKKLKKKQGLKNDIESNDSLLKDETVADSHDEKSHSSSGDGAVEGIGSDQVVFWRNICYDVQIKSETRRILSNIDGWVKPGTLTALMGSSGAGKTTLLDTLANRVTTGVITGDVFVNGRPTDESFQRSTGYCQQQDLHGRTQTVREALTFSAYLRQPYKVPKKEKDEYVEKIIDLLEMRSYADALVGVTGEGLNVEQRKRLTIGVELVAKPKLLLFLDEPTSGLDSQTAWSVCQLMRKLASHGQAILCTIHQPSAILMQEFDRLLLLQKGGRTVYFGELGKGCSKMIEYFESKGSEKFPPDCNPAEFMLHVIGAAPGSHVTTDYHQVWLESQEYQDVQKELGELMKRANQPIEDNDEDLHKEFATPFWYQLMIMTKRVLEQHWRSPGYIVAKLWTVAFSAIFIGFSFFKANNTLQGLQNQMFSLFMLMMIFNPLVQQMLPQYTDQRELFEVKERPSKTCDWKTFVLAQLLAELPWCLVTGSLAFFCFYYPVGLYRNCPDHYQLHERGALFWLICVSFTLFTTTFGQVCIAGLERRENAALVANTCFMMCISFCGVLVSKEHLPGFWKFMYYISPFTYLIAAMMATGISNTEVICAKKEYLHFPPPNGQTCGKYMKAYMEKAGGYLLDENSTTECTFCTMSQTNAYLKTLDIHYSQKWRNWVIFTCYSIFNVFLFVLLYWLFRVPRDHVFFKKLAGKKEEWVASRKKKKDAKDAANQV</sequence>
<feature type="transmembrane region" description="Helical" evidence="11">
    <location>
        <begin position="1511"/>
        <end position="1532"/>
    </location>
</feature>
<keyword evidence="5" id="KW-0677">Repeat</keyword>
<evidence type="ECO:0000256" key="2">
    <source>
        <dbReference type="ARBA" id="ARBA00006012"/>
    </source>
</evidence>
<dbReference type="Pfam" id="PF01061">
    <property type="entry name" value="ABC2_membrane"/>
    <property type="match status" value="2"/>
</dbReference>
<feature type="region of interest" description="Disordered" evidence="10">
    <location>
        <begin position="1"/>
        <end position="46"/>
    </location>
</feature>
<evidence type="ECO:0000313" key="14">
    <source>
        <dbReference type="Proteomes" id="UP000422736"/>
    </source>
</evidence>
<keyword evidence="3" id="KW-0813">Transport</keyword>
<dbReference type="SMART" id="SM00382">
    <property type="entry name" value="AAA"/>
    <property type="match status" value="2"/>
</dbReference>
<dbReference type="SUPFAM" id="SSF52540">
    <property type="entry name" value="P-loop containing nucleoside triphosphate hydrolases"/>
    <property type="match status" value="2"/>
</dbReference>
<dbReference type="Pfam" id="PF14510">
    <property type="entry name" value="ABC_trans_N"/>
    <property type="match status" value="1"/>
</dbReference>
<comment type="similarity">
    <text evidence="2">Belongs to the ABC transporter superfamily. ABCG family. PDR (TC 3.A.1.205) subfamily.</text>
</comment>
<feature type="transmembrane region" description="Helical" evidence="11">
    <location>
        <begin position="651"/>
        <end position="668"/>
    </location>
</feature>
<dbReference type="PROSITE" id="PS50893">
    <property type="entry name" value="ABC_TRANSPORTER_2"/>
    <property type="match status" value="2"/>
</dbReference>
<feature type="transmembrane region" description="Helical" evidence="11">
    <location>
        <begin position="1361"/>
        <end position="1383"/>
    </location>
</feature>
<dbReference type="InterPro" id="IPR017871">
    <property type="entry name" value="ABC_transporter-like_CS"/>
</dbReference>
<feature type="domain" description="ABC transporter" evidence="12">
    <location>
        <begin position="903"/>
        <end position="1146"/>
    </location>
</feature>
<feature type="transmembrane region" description="Helical" evidence="11">
    <location>
        <begin position="1390"/>
        <end position="1408"/>
    </location>
</feature>
<gene>
    <name evidence="13" type="primary">PDR5</name>
    <name evidence="13" type="ORF">FIM1_185</name>
</gene>
<dbReference type="InterPro" id="IPR013525">
    <property type="entry name" value="ABC2_TM"/>
</dbReference>
<keyword evidence="7" id="KW-0067">ATP-binding</keyword>
<feature type="region of interest" description="Disordered" evidence="10">
    <location>
        <begin position="872"/>
        <end position="894"/>
    </location>
</feature>
<feature type="transmembrane region" description="Helical" evidence="11">
    <location>
        <begin position="1238"/>
        <end position="1259"/>
    </location>
</feature>
<evidence type="ECO:0000313" key="13">
    <source>
        <dbReference type="EMBL" id="QGN13545.1"/>
    </source>
</evidence>
<feature type="transmembrane region" description="Helical" evidence="11">
    <location>
        <begin position="1271"/>
        <end position="1293"/>
    </location>
</feature>
<keyword evidence="9 11" id="KW-0472">Membrane</keyword>
<dbReference type="PROSITE" id="PS00211">
    <property type="entry name" value="ABC_TRANSPORTER_1"/>
    <property type="match status" value="1"/>
</dbReference>
<dbReference type="InterPro" id="IPR043926">
    <property type="entry name" value="ABCG_dom"/>
</dbReference>
<dbReference type="PANTHER" id="PTHR19241">
    <property type="entry name" value="ATP-BINDING CASSETTE TRANSPORTER"/>
    <property type="match status" value="1"/>
</dbReference>
<evidence type="ECO:0000256" key="4">
    <source>
        <dbReference type="ARBA" id="ARBA00022692"/>
    </source>
</evidence>
<evidence type="ECO:0000256" key="6">
    <source>
        <dbReference type="ARBA" id="ARBA00022741"/>
    </source>
</evidence>
<dbReference type="InterPro" id="IPR027417">
    <property type="entry name" value="P-loop_NTPase"/>
</dbReference>
<protein>
    <submittedName>
        <fullName evidence="13">ABC PDR domain2</fullName>
    </submittedName>
</protein>